<dbReference type="Pfam" id="PF18052">
    <property type="entry name" value="Rx_N"/>
    <property type="match status" value="1"/>
</dbReference>
<dbReference type="AlphaFoldDB" id="A0A8J4RHR4"/>
<evidence type="ECO:0000313" key="7">
    <source>
        <dbReference type="Proteomes" id="UP000737018"/>
    </source>
</evidence>
<dbReference type="PROSITE" id="PS51450">
    <property type="entry name" value="LRR"/>
    <property type="match status" value="1"/>
</dbReference>
<dbReference type="PANTHER" id="PTHR47186">
    <property type="entry name" value="LEUCINE-RICH REPEAT-CONTAINING PROTEIN 57"/>
    <property type="match status" value="1"/>
</dbReference>
<organism evidence="6 7">
    <name type="scientific">Castanea mollissima</name>
    <name type="common">Chinese chestnut</name>
    <dbReference type="NCBI Taxonomy" id="60419"/>
    <lineage>
        <taxon>Eukaryota</taxon>
        <taxon>Viridiplantae</taxon>
        <taxon>Streptophyta</taxon>
        <taxon>Embryophyta</taxon>
        <taxon>Tracheophyta</taxon>
        <taxon>Spermatophyta</taxon>
        <taxon>Magnoliopsida</taxon>
        <taxon>eudicotyledons</taxon>
        <taxon>Gunneridae</taxon>
        <taxon>Pentapetalae</taxon>
        <taxon>rosids</taxon>
        <taxon>fabids</taxon>
        <taxon>Fagales</taxon>
        <taxon>Fagaceae</taxon>
        <taxon>Castanea</taxon>
    </lineage>
</organism>
<dbReference type="SUPFAM" id="SSF52058">
    <property type="entry name" value="L domain-like"/>
    <property type="match status" value="1"/>
</dbReference>
<keyword evidence="7" id="KW-1185">Reference proteome</keyword>
<evidence type="ECO:0000256" key="1">
    <source>
        <dbReference type="ARBA" id="ARBA00022737"/>
    </source>
</evidence>
<dbReference type="InterPro" id="IPR056789">
    <property type="entry name" value="LRR_R13L1-DRL21"/>
</dbReference>
<dbReference type="Gene3D" id="3.80.10.10">
    <property type="entry name" value="Ribonuclease Inhibitor"/>
    <property type="match status" value="1"/>
</dbReference>
<reference evidence="6" key="1">
    <citation type="submission" date="2020-03" db="EMBL/GenBank/DDBJ databases">
        <title>Castanea mollissima Vanexum genome sequencing.</title>
        <authorList>
            <person name="Staton M."/>
        </authorList>
    </citation>
    <scope>NUCLEOTIDE SEQUENCE</scope>
    <source>
        <tissue evidence="6">Leaf</tissue>
    </source>
</reference>
<dbReference type="InterPro" id="IPR001611">
    <property type="entry name" value="Leu-rich_rpt"/>
</dbReference>
<dbReference type="GO" id="GO:0000166">
    <property type="term" value="F:nucleotide binding"/>
    <property type="evidence" value="ECO:0007669"/>
    <property type="project" value="UniProtKB-KW"/>
</dbReference>
<dbReference type="Pfam" id="PF13855">
    <property type="entry name" value="LRR_8"/>
    <property type="match status" value="1"/>
</dbReference>
<proteinExistence type="predicted"/>
<dbReference type="Gene3D" id="1.20.5.4130">
    <property type="match status" value="1"/>
</dbReference>
<dbReference type="Pfam" id="PF25019">
    <property type="entry name" value="LRR_R13L1-DRL21"/>
    <property type="match status" value="1"/>
</dbReference>
<evidence type="ECO:0000259" key="4">
    <source>
        <dbReference type="Pfam" id="PF18052"/>
    </source>
</evidence>
<evidence type="ECO:0000259" key="5">
    <source>
        <dbReference type="Pfam" id="PF25019"/>
    </source>
</evidence>
<dbReference type="InterPro" id="IPR041118">
    <property type="entry name" value="Rx_N"/>
</dbReference>
<protein>
    <recommendedName>
        <fullName evidence="8">Rx N-terminal domain-containing protein</fullName>
    </recommendedName>
</protein>
<accession>A0A8J4RHR4</accession>
<dbReference type="GO" id="GO:0006952">
    <property type="term" value="P:defense response"/>
    <property type="evidence" value="ECO:0007669"/>
    <property type="project" value="UniProtKB-KW"/>
</dbReference>
<dbReference type="PANTHER" id="PTHR47186:SF41">
    <property type="entry name" value="OS12G0131701 PROTEIN"/>
    <property type="match status" value="1"/>
</dbReference>
<feature type="domain" description="R13L1/DRL21-like LRR repeat region" evidence="5">
    <location>
        <begin position="392"/>
        <end position="517"/>
    </location>
</feature>
<keyword evidence="3" id="KW-0611">Plant defense</keyword>
<evidence type="ECO:0008006" key="8">
    <source>
        <dbReference type="Google" id="ProtNLM"/>
    </source>
</evidence>
<dbReference type="Proteomes" id="UP000737018">
    <property type="component" value="Unassembled WGS sequence"/>
</dbReference>
<gene>
    <name evidence="6" type="ORF">CMV_007637</name>
</gene>
<feature type="domain" description="Disease resistance N-terminal" evidence="4">
    <location>
        <begin position="8"/>
        <end position="98"/>
    </location>
</feature>
<keyword evidence="1" id="KW-0677">Repeat</keyword>
<dbReference type="InterPro" id="IPR032675">
    <property type="entry name" value="LRR_dom_sf"/>
</dbReference>
<evidence type="ECO:0000256" key="3">
    <source>
        <dbReference type="ARBA" id="ARBA00022821"/>
    </source>
</evidence>
<comment type="caution">
    <text evidence="6">The sequence shown here is derived from an EMBL/GenBank/DDBJ whole genome shotgun (WGS) entry which is preliminary data.</text>
</comment>
<dbReference type="EMBL" id="JRKL02000766">
    <property type="protein sequence ID" value="KAF3968484.1"/>
    <property type="molecule type" value="Genomic_DNA"/>
</dbReference>
<keyword evidence="2" id="KW-0547">Nucleotide-binding</keyword>
<dbReference type="OrthoDB" id="2973320at2759"/>
<evidence type="ECO:0000313" key="6">
    <source>
        <dbReference type="EMBL" id="KAF3968484.1"/>
    </source>
</evidence>
<sequence>MSVIGEAALSAFFEVLFDKLSSSDLLTIFKQEQVHADLKKWKTTLPKIRAVLDDAEDKQMTSKPVKIWLDELEDLAYDVDDILDEFATEALRRKLNAEEPSTSKVRKLIPACCVGLNPSSIMFDANMRSKINKINTRLQEIVTQKKDLELTDSAEGRTRTRRPRLLTTSLVNEGHVYGRDEDKKAIVKLLLSGESSYAQLSVIPILARGLCYRLENILDKQFEISTKVRHFSYIRSFYEGMKKFEDFPKDMHLRTFLPLPIKNWGHLTNYVPNRWLPQLRCLRVLSLCGYSIVELPSSIGDLKHLRYLNLSNTRITSLPESTTSLYNLQTLLLKGCNRLIKLPEKIGNLLNLRHLDIIDVDLIREMPAGIKELKSLQTLSNFVVGKDTASKIGDLMNLESLRGTLRISNLENVLGVEDARRANLIGKKNLDALVMKWKPGLDDLQVARSSLDILEMLRPWTTVKEISIDGYVGAKFPTWFGHPSFSNMVFLRIERCEKCTSLPAIGQLPSLRNLVLVGLAAVQTVGLEFYGEDCPKPFQSLESLCFKDMQEWKAKQYPHT</sequence>
<name>A0A8J4RHR4_9ROSI</name>
<evidence type="ECO:0000256" key="2">
    <source>
        <dbReference type="ARBA" id="ARBA00022741"/>
    </source>
</evidence>